<dbReference type="GO" id="GO:0045892">
    <property type="term" value="P:negative regulation of DNA-templated transcription"/>
    <property type="evidence" value="ECO:0007669"/>
    <property type="project" value="InterPro"/>
</dbReference>
<dbReference type="InterPro" id="IPR036388">
    <property type="entry name" value="WH-like_DNA-bd_sf"/>
</dbReference>
<evidence type="ECO:0000256" key="2">
    <source>
        <dbReference type="ARBA" id="ARBA00023015"/>
    </source>
</evidence>
<organism evidence="5 6">
    <name type="scientific">Vallitalea pronyensis</name>
    <dbReference type="NCBI Taxonomy" id="1348613"/>
    <lineage>
        <taxon>Bacteria</taxon>
        <taxon>Bacillati</taxon>
        <taxon>Bacillota</taxon>
        <taxon>Clostridia</taxon>
        <taxon>Lachnospirales</taxon>
        <taxon>Vallitaleaceae</taxon>
        <taxon>Vallitalea</taxon>
    </lineage>
</organism>
<dbReference type="InterPro" id="IPR005650">
    <property type="entry name" value="BlaI_family"/>
</dbReference>
<dbReference type="Gene3D" id="1.10.10.10">
    <property type="entry name" value="Winged helix-like DNA-binding domain superfamily/Winged helix DNA-binding domain"/>
    <property type="match status" value="1"/>
</dbReference>
<evidence type="ECO:0000313" key="6">
    <source>
        <dbReference type="Proteomes" id="UP000683246"/>
    </source>
</evidence>
<comment type="similarity">
    <text evidence="1">Belongs to the BlaI transcriptional regulatory family.</text>
</comment>
<keyword evidence="6" id="KW-1185">Reference proteome</keyword>
<dbReference type="KEGG" id="vpy:HZI73_08730"/>
<gene>
    <name evidence="5" type="ORF">HZI73_08730</name>
</gene>
<keyword evidence="3" id="KW-0238">DNA-binding</keyword>
<evidence type="ECO:0000313" key="5">
    <source>
        <dbReference type="EMBL" id="QUI22380.1"/>
    </source>
</evidence>
<accession>A0A8J8MIQ0</accession>
<dbReference type="InterPro" id="IPR036390">
    <property type="entry name" value="WH_DNA-bd_sf"/>
</dbReference>
<dbReference type="Proteomes" id="UP000683246">
    <property type="component" value="Chromosome"/>
</dbReference>
<evidence type="ECO:0000256" key="4">
    <source>
        <dbReference type="ARBA" id="ARBA00023163"/>
    </source>
</evidence>
<dbReference type="GO" id="GO:0003677">
    <property type="term" value="F:DNA binding"/>
    <property type="evidence" value="ECO:0007669"/>
    <property type="project" value="UniProtKB-KW"/>
</dbReference>
<dbReference type="RefSeq" id="WP_212697864.1">
    <property type="nucleotide sequence ID" value="NZ_CP058649.1"/>
</dbReference>
<reference evidence="5" key="1">
    <citation type="submission" date="2020-07" db="EMBL/GenBank/DDBJ databases">
        <title>Vallitalea pronyensis genome.</title>
        <authorList>
            <person name="Postec A."/>
        </authorList>
    </citation>
    <scope>NUCLEOTIDE SEQUENCE</scope>
    <source>
        <strain evidence="5">FatNI3</strain>
    </source>
</reference>
<proteinExistence type="inferred from homology"/>
<evidence type="ECO:0000256" key="1">
    <source>
        <dbReference type="ARBA" id="ARBA00011046"/>
    </source>
</evidence>
<evidence type="ECO:0000256" key="3">
    <source>
        <dbReference type="ARBA" id="ARBA00023125"/>
    </source>
</evidence>
<dbReference type="EMBL" id="CP058649">
    <property type="protein sequence ID" value="QUI22380.1"/>
    <property type="molecule type" value="Genomic_DNA"/>
</dbReference>
<dbReference type="SUPFAM" id="SSF46785">
    <property type="entry name" value="Winged helix' DNA-binding domain"/>
    <property type="match status" value="1"/>
</dbReference>
<dbReference type="Gene3D" id="1.10.4040.10">
    <property type="entry name" value="Penicillinase repressor domain"/>
    <property type="match status" value="1"/>
</dbReference>
<sequence>MPDNHEQYKLFDAEFKFMQLIWANEPINSTKLVKLCHEHLGWKKSTTYTVLKKLQQRQVLKNEKATVTSIVKLEDVRKYEGEQLLEKAFNNSLPHLLVSFLDGKKISDSEADELRRIIDESRR</sequence>
<name>A0A8J8MIQ0_9FIRM</name>
<dbReference type="Pfam" id="PF03965">
    <property type="entry name" value="Penicillinase_R"/>
    <property type="match status" value="1"/>
</dbReference>
<protein>
    <submittedName>
        <fullName evidence="5">BlaI/MecI/CopY family transcriptional regulator</fullName>
    </submittedName>
</protein>
<dbReference type="PIRSF" id="PIRSF019455">
    <property type="entry name" value="CopR_AtkY"/>
    <property type="match status" value="1"/>
</dbReference>
<dbReference type="AlphaFoldDB" id="A0A8J8MIQ0"/>
<keyword evidence="4" id="KW-0804">Transcription</keyword>
<keyword evidence="2" id="KW-0805">Transcription regulation</keyword>